<accession>A0A1I8IJ13</accession>
<comment type="similarity">
    <text evidence="2">Belongs to the RENT3 family.</text>
</comment>
<feature type="domain" description="UPF3" evidence="7">
    <location>
        <begin position="1061"/>
        <end position="1204"/>
    </location>
</feature>
<dbReference type="SUPFAM" id="SSF54928">
    <property type="entry name" value="RNA-binding domain, RBD"/>
    <property type="match status" value="1"/>
</dbReference>
<dbReference type="GO" id="GO:0003729">
    <property type="term" value="F:mRNA binding"/>
    <property type="evidence" value="ECO:0007669"/>
    <property type="project" value="TreeGrafter"/>
</dbReference>
<feature type="region of interest" description="Disordered" evidence="6">
    <location>
        <begin position="1"/>
        <end position="40"/>
    </location>
</feature>
<dbReference type="GO" id="GO:0000184">
    <property type="term" value="P:nuclear-transcribed mRNA catabolic process, nonsense-mediated decay"/>
    <property type="evidence" value="ECO:0007669"/>
    <property type="project" value="UniProtKB-KW"/>
</dbReference>
<evidence type="ECO:0000256" key="5">
    <source>
        <dbReference type="SAM" id="Coils"/>
    </source>
</evidence>
<feature type="compositionally biased region" description="Basic and acidic residues" evidence="6">
    <location>
        <begin position="1283"/>
        <end position="1303"/>
    </location>
</feature>
<comment type="subcellular location">
    <subcellularLocation>
        <location evidence="1">Nucleus</location>
    </subcellularLocation>
</comment>
<keyword evidence="4" id="KW-0539">Nucleus</keyword>
<dbReference type="InterPro" id="IPR012677">
    <property type="entry name" value="Nucleotide-bd_a/b_plait_sf"/>
</dbReference>
<feature type="region of interest" description="Disordered" evidence="6">
    <location>
        <begin position="1382"/>
        <end position="1444"/>
    </location>
</feature>
<feature type="compositionally biased region" description="Gly residues" evidence="6">
    <location>
        <begin position="1342"/>
        <end position="1359"/>
    </location>
</feature>
<feature type="compositionally biased region" description="Low complexity" evidence="6">
    <location>
        <begin position="187"/>
        <end position="203"/>
    </location>
</feature>
<evidence type="ECO:0000256" key="3">
    <source>
        <dbReference type="ARBA" id="ARBA00023161"/>
    </source>
</evidence>
<evidence type="ECO:0000313" key="8">
    <source>
        <dbReference type="Proteomes" id="UP000095280"/>
    </source>
</evidence>
<dbReference type="WBParaSite" id="maker-uti_cns_0013177-snap-gene-0.2-mRNA-1">
    <property type="protein sequence ID" value="maker-uti_cns_0013177-snap-gene-0.2-mRNA-1"/>
    <property type="gene ID" value="maker-uti_cns_0013177-snap-gene-0.2"/>
</dbReference>
<evidence type="ECO:0000256" key="1">
    <source>
        <dbReference type="ARBA" id="ARBA00004123"/>
    </source>
</evidence>
<evidence type="ECO:0000259" key="7">
    <source>
        <dbReference type="Pfam" id="PF03467"/>
    </source>
</evidence>
<keyword evidence="8" id="KW-1185">Reference proteome</keyword>
<feature type="compositionally biased region" description="Pro residues" evidence="6">
    <location>
        <begin position="1304"/>
        <end position="1314"/>
    </location>
</feature>
<evidence type="ECO:0000313" key="9">
    <source>
        <dbReference type="WBParaSite" id="maker-uti_cns_0013177-snap-gene-0.2-mRNA-1"/>
    </source>
</evidence>
<feature type="compositionally biased region" description="Polar residues" evidence="6">
    <location>
        <begin position="913"/>
        <end position="931"/>
    </location>
</feature>
<feature type="region of interest" description="Disordered" evidence="6">
    <location>
        <begin position="495"/>
        <end position="538"/>
    </location>
</feature>
<keyword evidence="3" id="KW-0866">Nonsense-mediated mRNA decay</keyword>
<organism evidence="8 9">
    <name type="scientific">Macrostomum lignano</name>
    <dbReference type="NCBI Taxonomy" id="282301"/>
    <lineage>
        <taxon>Eukaryota</taxon>
        <taxon>Metazoa</taxon>
        <taxon>Spiralia</taxon>
        <taxon>Lophotrochozoa</taxon>
        <taxon>Platyhelminthes</taxon>
        <taxon>Rhabditophora</taxon>
        <taxon>Macrostomorpha</taxon>
        <taxon>Macrostomida</taxon>
        <taxon>Macrostomidae</taxon>
        <taxon>Macrostomum</taxon>
    </lineage>
</organism>
<feature type="compositionally biased region" description="Basic and acidic residues" evidence="6">
    <location>
        <begin position="1031"/>
        <end position="1041"/>
    </location>
</feature>
<feature type="region of interest" description="Disordered" evidence="6">
    <location>
        <begin position="310"/>
        <end position="346"/>
    </location>
</feature>
<dbReference type="InterPro" id="IPR039722">
    <property type="entry name" value="Upf3"/>
</dbReference>
<feature type="compositionally biased region" description="Low complexity" evidence="6">
    <location>
        <begin position="1267"/>
        <end position="1279"/>
    </location>
</feature>
<dbReference type="InterPro" id="IPR005120">
    <property type="entry name" value="UPF3_dom"/>
</dbReference>
<dbReference type="GO" id="GO:0005737">
    <property type="term" value="C:cytoplasm"/>
    <property type="evidence" value="ECO:0007669"/>
    <property type="project" value="TreeGrafter"/>
</dbReference>
<dbReference type="Gene3D" id="3.30.70.330">
    <property type="match status" value="1"/>
</dbReference>
<dbReference type="PANTHER" id="PTHR13112:SF0">
    <property type="entry name" value="FI21285P1"/>
    <property type="match status" value="1"/>
</dbReference>
<dbReference type="PANTHER" id="PTHR13112">
    <property type="entry name" value="UPF3 REGULATOR OF NONSENSE TRANSCRIPTS-LIKE PROTEIN"/>
    <property type="match status" value="1"/>
</dbReference>
<feature type="region of interest" description="Disordered" evidence="6">
    <location>
        <begin position="1195"/>
        <end position="1366"/>
    </location>
</feature>
<feature type="compositionally biased region" description="Acidic residues" evidence="6">
    <location>
        <begin position="1"/>
        <end position="10"/>
    </location>
</feature>
<evidence type="ECO:0000256" key="4">
    <source>
        <dbReference type="ARBA" id="ARBA00023242"/>
    </source>
</evidence>
<feature type="coiled-coil region" evidence="5">
    <location>
        <begin position="984"/>
        <end position="1014"/>
    </location>
</feature>
<feature type="region of interest" description="Disordered" evidence="6">
    <location>
        <begin position="1031"/>
        <end position="1063"/>
    </location>
</feature>
<feature type="compositionally biased region" description="Low complexity" evidence="6">
    <location>
        <begin position="1315"/>
        <end position="1336"/>
    </location>
</feature>
<reference evidence="9" key="1">
    <citation type="submission" date="2016-11" db="UniProtKB">
        <authorList>
            <consortium name="WormBaseParasite"/>
        </authorList>
    </citation>
    <scope>IDENTIFICATION</scope>
</reference>
<dbReference type="CDD" id="cd12455">
    <property type="entry name" value="RRM_like_Smg4_UPF3"/>
    <property type="match status" value="1"/>
</dbReference>
<name>A0A1I8IJ13_9PLAT</name>
<keyword evidence="5" id="KW-0175">Coiled coil</keyword>
<feature type="region of interest" description="Disordered" evidence="6">
    <location>
        <begin position="187"/>
        <end position="211"/>
    </location>
</feature>
<feature type="compositionally biased region" description="Low complexity" evidence="6">
    <location>
        <begin position="937"/>
        <end position="948"/>
    </location>
</feature>
<sequence>MPLVDADEKDSPEPAGGLESATSGHSLVETPTKAGLVQPSEPAGAAVRAAMAGRAGRSGRAEYLLAGRMPSRVQRSRRSRSSCRFTSRKCRPKTSMSIADTALLSLAAPARTQTMPKTMLMRLAPNSIQQGRVARLQIGSCVPVRLLRRLWQSDDIAFELRILTAAQHRRDQPCTCQLPGGRVDSMSDTLTSSSLASGGHSSSEWLPPPRPSLWKPDSGSLTGLSTWPRLDANQQWMLAGGARGCQLLLTAAAASSATSVATQLRLTFPRFRRQEVSRPFPSTLLTAVVIFVDYNDASWRTASGRARQAEQGACQHQEAEQAGQQRPGGSGWNPVNACGGQGGGRRAGGQQLGQLAWIDIGDNNAAAPAEQGARGCRYAKSSLSSGRLSSLNSDWLAQADPAEAPSCAGLAGTRAVQSDPGAAAGRPAQANSQPFGRLSSLAGLASPVPNCQPILTLATARRPCRLAAWSPWPRWPLAGLPAAYSRSCRPGAGTRRCSAMHDPRHKPAATSGRVGRPERTAPGPAGRMRVSCPGSQGADRCAARQAGGDIRRCPECAGHSHRLSQSQLVQRQRSGDEPRRLHCLNSKLGRPGAPGVETAGSLKGATAVPAGVRRCDQVEPVAPAQAAPMGELLRIQSVVSTGGLANTGQVSEPGWPSGRNWSRLEFGNKVGGCSTVTALGRLIKCSSDPTMTWHRAGKIKELFWWPTATDASGDERSDVQSLSFEPGWARCQSTLARRPGFQSGAFECRCLTRRRPVNEGGAGADQNCEIEFAHSGFLYATGVPARIVDVEVVHLQLFRQVPVDANPASVGQGTLVDQPGDSWLGPAAKLRATKYNVFASLSVKSPGQYSRFIRLELRQQPKLKMKFLDAVPLPRLAGKLPCRSNASLFDLVRLSCFTAEASERGVPVDDGIRQSSRTLPPSTARSSAESPSRQRRASSTATSRAKSCARVQTYRNGPEVDAGDECGFLCKLVQICFSKEFQRLLLELTRNKEKDQELEQLRQEKCKLQQKKLKEAERIAEQVLKWKAVEQEPSISKDKPQQRGSSKLQQKQKLAKPKQQQPTKVVLRRLPAGLSEADFLAQVGSLPFQHSEFRYCPADPELGFCRAYVCLSNKEDLLPFCQQWDGYVFVDAKGVESAALVELAPYQVTDGAKKAKPNPKQGTLEATPEYAAFLADLAAEADRPAPTWESSLEAIRRREKESAEAADASGWTGSASSVTRPRRGARDDEDRRKRDREREKQRKQQKGKPKQQAQQKQASTGAKPETAQAAQPPSASSSSTKVIEIKRRPATAIDERNSVDEKPLPPQPPPPPPQQQQQQQQQQKPAQPKQKQQKQQASADSRGGGGGRGAAGGGRGGGGGRRKTDFDYKQEYYKYLQGIGGYEEYSQDGSSASYSRRGGRGGGGGSQGQSARSAAQEAAATAADIPRNREDFAPEYAPQLLSTT</sequence>
<feature type="compositionally biased region" description="Low complexity" evidence="6">
    <location>
        <begin position="1408"/>
        <end position="1423"/>
    </location>
</feature>
<dbReference type="Pfam" id="PF03467">
    <property type="entry name" value="Smg4_UPF3"/>
    <property type="match status" value="1"/>
</dbReference>
<feature type="region of interest" description="Disordered" evidence="6">
    <location>
        <begin position="907"/>
        <end position="948"/>
    </location>
</feature>
<dbReference type="GO" id="GO:0005730">
    <property type="term" value="C:nucleolus"/>
    <property type="evidence" value="ECO:0007669"/>
    <property type="project" value="TreeGrafter"/>
</dbReference>
<protein>
    <submittedName>
        <fullName evidence="9">Smg4_UPF3 domain-containing protein</fullName>
    </submittedName>
</protein>
<dbReference type="InterPro" id="IPR035979">
    <property type="entry name" value="RBD_domain_sf"/>
</dbReference>
<dbReference type="Proteomes" id="UP000095280">
    <property type="component" value="Unplaced"/>
</dbReference>
<dbReference type="GO" id="GO:0045727">
    <property type="term" value="P:positive regulation of translation"/>
    <property type="evidence" value="ECO:0007669"/>
    <property type="project" value="TreeGrafter"/>
</dbReference>
<feature type="compositionally biased region" description="Low complexity" evidence="6">
    <location>
        <begin position="1047"/>
        <end position="1063"/>
    </location>
</feature>
<evidence type="ECO:0000256" key="2">
    <source>
        <dbReference type="ARBA" id="ARBA00005991"/>
    </source>
</evidence>
<evidence type="ECO:0000256" key="6">
    <source>
        <dbReference type="SAM" id="MobiDB-lite"/>
    </source>
</evidence>
<feature type="compositionally biased region" description="Basic and acidic residues" evidence="6">
    <location>
        <begin position="1224"/>
        <end position="1242"/>
    </location>
</feature>
<proteinExistence type="inferred from homology"/>